<feature type="chain" id="PRO_5045798246" description="Peptidylprolyl isomerase" evidence="1">
    <location>
        <begin position="23"/>
        <end position="239"/>
    </location>
</feature>
<name>A0ABR2Z6P2_9CHLO</name>
<proteinExistence type="predicted"/>
<evidence type="ECO:0000256" key="1">
    <source>
        <dbReference type="SAM" id="SignalP"/>
    </source>
</evidence>
<comment type="caution">
    <text evidence="2">The sequence shown here is derived from an EMBL/GenBank/DDBJ whole genome shotgun (WGS) entry which is preliminary data.</text>
</comment>
<dbReference type="EMBL" id="JALJOT010000001">
    <property type="protein sequence ID" value="KAK9918994.1"/>
    <property type="molecule type" value="Genomic_DNA"/>
</dbReference>
<dbReference type="InterPro" id="IPR004304">
    <property type="entry name" value="FmdA_AmdA"/>
</dbReference>
<dbReference type="PANTHER" id="PTHR31891:SF1">
    <property type="entry name" value="FORMAMIDASE C869.04-RELATED"/>
    <property type="match status" value="1"/>
</dbReference>
<keyword evidence="3" id="KW-1185">Reference proteome</keyword>
<dbReference type="Gene3D" id="2.60.120.580">
    <property type="entry name" value="Acetamidase/Formamidase-like domains"/>
    <property type="match status" value="1"/>
</dbReference>
<dbReference type="PANTHER" id="PTHR31891">
    <property type="entry name" value="FORMAMIDASE C869.04-RELATED"/>
    <property type="match status" value="1"/>
</dbReference>
<dbReference type="Proteomes" id="UP001491310">
    <property type="component" value="Unassembled WGS sequence"/>
</dbReference>
<dbReference type="Pfam" id="PF03069">
    <property type="entry name" value="FmdA_AmdA"/>
    <property type="match status" value="1"/>
</dbReference>
<reference evidence="2 3" key="1">
    <citation type="journal article" date="2024" name="Nat. Commun.">
        <title>Phylogenomics reveals the evolutionary origins of lichenization in chlorophyte algae.</title>
        <authorList>
            <person name="Puginier C."/>
            <person name="Libourel C."/>
            <person name="Otte J."/>
            <person name="Skaloud P."/>
            <person name="Haon M."/>
            <person name="Grisel S."/>
            <person name="Petersen M."/>
            <person name="Berrin J.G."/>
            <person name="Delaux P.M."/>
            <person name="Dal Grande F."/>
            <person name="Keller J."/>
        </authorList>
    </citation>
    <scope>NUCLEOTIDE SEQUENCE [LARGE SCALE GENOMIC DNA]</scope>
    <source>
        <strain evidence="2 3">SAG 216-7</strain>
    </source>
</reference>
<accession>A0ABR2Z6P2</accession>
<sequence length="239" mass="25167">MKACTIAAALLALCLQWRSATTEMSMAPGMAMMDMAPGMAMGPSMGMAPGPSMAKKMPAILTNVPSSCQMVSSSSVASNGRKLQADGSMMNSSHHITLSSQVVHWGYFYGAVEPAAVVMSGDSIVVEMATHHAGDDVEKMIKGDSAMEDIYKWTQNEMGVGFRGRTGHGDGVHLLTGPIYVCGADAGDVLQVEIVDLVPRVNPSSGKTYGSNAAASWGYQFRAGFLDGARLPVQVQRPC</sequence>
<evidence type="ECO:0000313" key="3">
    <source>
        <dbReference type="Proteomes" id="UP001491310"/>
    </source>
</evidence>
<protein>
    <recommendedName>
        <fullName evidence="4">Peptidylprolyl isomerase</fullName>
    </recommendedName>
</protein>
<evidence type="ECO:0008006" key="4">
    <source>
        <dbReference type="Google" id="ProtNLM"/>
    </source>
</evidence>
<organism evidence="2 3">
    <name type="scientific">Coccomyxa subellipsoidea</name>
    <dbReference type="NCBI Taxonomy" id="248742"/>
    <lineage>
        <taxon>Eukaryota</taxon>
        <taxon>Viridiplantae</taxon>
        <taxon>Chlorophyta</taxon>
        <taxon>core chlorophytes</taxon>
        <taxon>Trebouxiophyceae</taxon>
        <taxon>Trebouxiophyceae incertae sedis</taxon>
        <taxon>Coccomyxaceae</taxon>
        <taxon>Coccomyxa</taxon>
    </lineage>
</organism>
<dbReference type="SUPFAM" id="SSF141130">
    <property type="entry name" value="Acetamidase/Formamidase-like"/>
    <property type="match status" value="1"/>
</dbReference>
<gene>
    <name evidence="2" type="ORF">WJX75_008549</name>
</gene>
<keyword evidence="1" id="KW-0732">Signal</keyword>
<evidence type="ECO:0000313" key="2">
    <source>
        <dbReference type="EMBL" id="KAK9918994.1"/>
    </source>
</evidence>
<feature type="signal peptide" evidence="1">
    <location>
        <begin position="1"/>
        <end position="22"/>
    </location>
</feature>